<feature type="transmembrane region" description="Helical" evidence="6">
    <location>
        <begin position="351"/>
        <end position="370"/>
    </location>
</feature>
<protein>
    <submittedName>
        <fullName evidence="7">Sodium-dependent transporter</fullName>
    </submittedName>
</protein>
<dbReference type="Pfam" id="PF00209">
    <property type="entry name" value="SNF"/>
    <property type="match status" value="2"/>
</dbReference>
<sequence>MNDSHNPMDSFATRIGFILVSAGCAIGIGNVWKFPYLCGQFGGAAFILIYLFFLLIMGIPVMICEFGIGRGSRRSAARSFDVLEPKGTRWHHFKWISIIGCYMLMMYYTTVTGWMLYYCYLHFIGTFVGATPQTVVATFGTMLSSPTTMGFWMILACLFGFVVCFFGIQNGVERITKLMMVLLLGLMVLLAVHSLFLEGAEAGIRFYLVPNIDALAEIGWGNVIFAAMSQAFFTLSIGIGAMLIFGAYLPHGRSLLGEAVTITALDTFVALMAGFIIIPACFAYGIKPDAGPSLIFLTIPNLFVKMPGGQIWGMLFFVFLSFAALSTVIAVFENIIAFGMNLKGWTRRKSVLINIGLIIALSLPCVLGFNLWSGFQPLGPGSGVLDLEDFIVSSNLLPLGSLVFVLFCTKKNGWGWERFLAEANEGTGMNVPSGIKNYLMYGLPFFILIIYLKGYYDMFMPQGPVVFMKWLFIAACFLGFIIYGSTGRKTE</sequence>
<reference evidence="7" key="1">
    <citation type="submission" date="2021-02" db="EMBL/GenBank/DDBJ databases">
        <title>Infant gut strain persistence is associated with maternal origin, phylogeny, and functional potential including surface adhesion and iron acquisition.</title>
        <authorList>
            <person name="Lou Y.C."/>
        </authorList>
    </citation>
    <scope>NUCLEOTIDE SEQUENCE</scope>
    <source>
        <strain evidence="7">L3_106_000M1_dasL3_106_000M1_concoct_15</strain>
    </source>
</reference>
<dbReference type="GO" id="GO:0016020">
    <property type="term" value="C:membrane"/>
    <property type="evidence" value="ECO:0007669"/>
    <property type="project" value="UniProtKB-SubCell"/>
</dbReference>
<dbReference type="PANTHER" id="PTHR42948:SF1">
    <property type="entry name" value="TRANSPORTER"/>
    <property type="match status" value="1"/>
</dbReference>
<keyword evidence="4 6" id="KW-1133">Transmembrane helix</keyword>
<evidence type="ECO:0000256" key="5">
    <source>
        <dbReference type="ARBA" id="ARBA00023136"/>
    </source>
</evidence>
<organism evidence="7 8">
    <name type="scientific">Acidaminococcus intestini</name>
    <dbReference type="NCBI Taxonomy" id="187327"/>
    <lineage>
        <taxon>Bacteria</taxon>
        <taxon>Bacillati</taxon>
        <taxon>Bacillota</taxon>
        <taxon>Negativicutes</taxon>
        <taxon>Acidaminococcales</taxon>
        <taxon>Acidaminococcaceae</taxon>
        <taxon>Acidaminococcus</taxon>
    </lineage>
</organism>
<feature type="transmembrane region" description="Helical" evidence="6">
    <location>
        <begin position="149"/>
        <end position="168"/>
    </location>
</feature>
<comment type="subcellular location">
    <subcellularLocation>
        <location evidence="1">Membrane</location>
        <topology evidence="1">Multi-pass membrane protein</topology>
    </subcellularLocation>
</comment>
<name>A0A943I4Y3_9FIRM</name>
<dbReference type="EMBL" id="JAGZCZ010000007">
    <property type="protein sequence ID" value="MBS5520041.1"/>
    <property type="molecule type" value="Genomic_DNA"/>
</dbReference>
<feature type="transmembrane region" description="Helical" evidence="6">
    <location>
        <begin position="438"/>
        <end position="456"/>
    </location>
</feature>
<keyword evidence="3 6" id="KW-0812">Transmembrane</keyword>
<feature type="transmembrane region" description="Helical" evidence="6">
    <location>
        <begin position="44"/>
        <end position="68"/>
    </location>
</feature>
<gene>
    <name evidence="7" type="ORF">KHX13_06920</name>
</gene>
<dbReference type="InterPro" id="IPR000175">
    <property type="entry name" value="Na/ntran_symport"/>
</dbReference>
<feature type="transmembrane region" description="Helical" evidence="6">
    <location>
        <begin position="311"/>
        <end position="339"/>
    </location>
</feature>
<dbReference type="NCBIfam" id="NF037979">
    <property type="entry name" value="Na_transp"/>
    <property type="match status" value="1"/>
</dbReference>
<dbReference type="InterPro" id="IPR037272">
    <property type="entry name" value="SNS_sf"/>
</dbReference>
<evidence type="ECO:0000256" key="2">
    <source>
        <dbReference type="ARBA" id="ARBA00022448"/>
    </source>
</evidence>
<dbReference type="PRINTS" id="PR00176">
    <property type="entry name" value="NANEUSMPORT"/>
</dbReference>
<feature type="transmembrane region" description="Helical" evidence="6">
    <location>
        <begin position="260"/>
        <end position="286"/>
    </location>
</feature>
<evidence type="ECO:0000256" key="1">
    <source>
        <dbReference type="ARBA" id="ARBA00004141"/>
    </source>
</evidence>
<keyword evidence="2" id="KW-0813">Transport</keyword>
<feature type="transmembrane region" description="Helical" evidence="6">
    <location>
        <begin position="180"/>
        <end position="200"/>
    </location>
</feature>
<evidence type="ECO:0000256" key="4">
    <source>
        <dbReference type="ARBA" id="ARBA00022989"/>
    </source>
</evidence>
<dbReference type="Proteomes" id="UP000754226">
    <property type="component" value="Unassembled WGS sequence"/>
</dbReference>
<evidence type="ECO:0000256" key="3">
    <source>
        <dbReference type="ARBA" id="ARBA00022692"/>
    </source>
</evidence>
<dbReference type="PANTHER" id="PTHR42948">
    <property type="entry name" value="TRANSPORTER"/>
    <property type="match status" value="1"/>
</dbReference>
<feature type="transmembrane region" description="Helical" evidence="6">
    <location>
        <begin position="468"/>
        <end position="486"/>
    </location>
</feature>
<evidence type="ECO:0000256" key="6">
    <source>
        <dbReference type="SAM" id="Phobius"/>
    </source>
</evidence>
<feature type="transmembrane region" description="Helical" evidence="6">
    <location>
        <begin position="390"/>
        <end position="409"/>
    </location>
</feature>
<comment type="caution">
    <text evidence="7">The sequence shown here is derived from an EMBL/GenBank/DDBJ whole genome shotgun (WGS) entry which is preliminary data.</text>
</comment>
<dbReference type="InterPro" id="IPR047218">
    <property type="entry name" value="YocR/YhdH-like"/>
</dbReference>
<proteinExistence type="predicted"/>
<feature type="transmembrane region" description="Helical" evidence="6">
    <location>
        <begin position="220"/>
        <end position="248"/>
    </location>
</feature>
<dbReference type="CDD" id="cd10336">
    <property type="entry name" value="SLC6sbd_Tyt1-Like"/>
    <property type="match status" value="1"/>
</dbReference>
<feature type="transmembrane region" description="Helical" evidence="6">
    <location>
        <begin position="95"/>
        <end position="117"/>
    </location>
</feature>
<feature type="transmembrane region" description="Helical" evidence="6">
    <location>
        <begin position="12"/>
        <end position="32"/>
    </location>
</feature>
<evidence type="ECO:0000313" key="8">
    <source>
        <dbReference type="Proteomes" id="UP000754226"/>
    </source>
</evidence>
<dbReference type="AlphaFoldDB" id="A0A943I4Y3"/>
<keyword evidence="5 6" id="KW-0472">Membrane</keyword>
<dbReference type="SUPFAM" id="SSF161070">
    <property type="entry name" value="SNF-like"/>
    <property type="match status" value="1"/>
</dbReference>
<accession>A0A943I4Y3</accession>
<evidence type="ECO:0000313" key="7">
    <source>
        <dbReference type="EMBL" id="MBS5520041.1"/>
    </source>
</evidence>
<dbReference type="PROSITE" id="PS50267">
    <property type="entry name" value="NA_NEUROTRAN_SYMP_3"/>
    <property type="match status" value="1"/>
</dbReference>